<dbReference type="CDD" id="cd02066">
    <property type="entry name" value="GRX_family"/>
    <property type="match status" value="1"/>
</dbReference>
<evidence type="ECO:0000256" key="6">
    <source>
        <dbReference type="ARBA" id="ARBA00079153"/>
    </source>
</evidence>
<comment type="caution">
    <text evidence="10">The sequence shown here is derived from an EMBL/GenBank/DDBJ whole genome shotgun (WGS) entry which is preliminary data.</text>
</comment>
<dbReference type="GO" id="GO:0006534">
    <property type="term" value="P:cysteine metabolic process"/>
    <property type="evidence" value="ECO:0007669"/>
    <property type="project" value="UniProtKB-ARBA"/>
</dbReference>
<dbReference type="InterPro" id="IPR002109">
    <property type="entry name" value="Glutaredoxin"/>
</dbReference>
<dbReference type="Pfam" id="PF00462">
    <property type="entry name" value="Glutaredoxin"/>
    <property type="match status" value="1"/>
</dbReference>
<sequence length="523" mass="56089">MSNLFVELAEKQNAGSGVTNPNRAARNGPRASILDTIGGTPVVRLNNIGPDHVALFAKLEAFNPLGSVKDRLALAVIEDAERSGALKPGQTVIEATSGNTGIGLAMVCAQKGYPLVIVMAENFSLERRKLLRFLGAKVILTPASERGTGMFRTAERLAEARGWFFCRQFENEANAEFHAQTTAQEILGDFEEIGLDYWVTGVGTGGTLNGVAGQLREHSPDTRIVVAEPDNAQLLASGVPQLRRPDGAAARSHPNARAHPVQGWTPDFISKLAGDVQDAGRIDIFQPVPGADALRVAQELARREGVFCGISGGATVAAAIALAEGAPEGSTILAMVPDTGERYLSTPLFDHIKVEMDEEEAEIARSARAQAPVTPPASTRNEPAPPVSEEMLDFVRAVIDDANDPVVMFGFEWCEFCWAVRRLLDAAGVPFRSIDVDSAEYRQEDRGGEVLRALFSHTGMRTVPQVFIGGTLVGGADEVLAAADDGTLAQRLTQLTPPIDFRPVANPMDYLPKWVRRPARAGV</sequence>
<evidence type="ECO:0000256" key="2">
    <source>
        <dbReference type="ARBA" id="ARBA00007103"/>
    </source>
</evidence>
<dbReference type="InterPro" id="IPR050214">
    <property type="entry name" value="Cys_Synth/Cystath_Beta-Synth"/>
</dbReference>
<comment type="cofactor">
    <cofactor evidence="1">
        <name>pyridoxal 5'-phosphate</name>
        <dbReference type="ChEBI" id="CHEBI:597326"/>
    </cofactor>
</comment>
<gene>
    <name evidence="10" type="ORF">KX928_14635</name>
</gene>
<dbReference type="CDD" id="cd01561">
    <property type="entry name" value="CBS_like"/>
    <property type="match status" value="1"/>
</dbReference>
<feature type="domain" description="Glutaredoxin" evidence="9">
    <location>
        <begin position="406"/>
        <end position="473"/>
    </location>
</feature>
<evidence type="ECO:0000256" key="5">
    <source>
        <dbReference type="ARBA" id="ARBA00078257"/>
    </source>
</evidence>
<evidence type="ECO:0000256" key="7">
    <source>
        <dbReference type="SAM" id="MobiDB-lite"/>
    </source>
</evidence>
<dbReference type="GO" id="GO:0044272">
    <property type="term" value="P:sulfur compound biosynthetic process"/>
    <property type="evidence" value="ECO:0007669"/>
    <property type="project" value="UniProtKB-ARBA"/>
</dbReference>
<protein>
    <recommendedName>
        <fullName evidence="4">Cysteine synthase B</fullName>
    </recommendedName>
    <alternativeName>
        <fullName evidence="5">O-acetylserine (thiol)-lyase B</fullName>
    </alternativeName>
    <alternativeName>
        <fullName evidence="6">O-acetylserine sulfhydrylase B</fullName>
    </alternativeName>
</protein>
<dbReference type="PROSITE" id="PS51354">
    <property type="entry name" value="GLUTAREDOXIN_2"/>
    <property type="match status" value="1"/>
</dbReference>
<evidence type="ECO:0000313" key="10">
    <source>
        <dbReference type="EMBL" id="MBW4709024.1"/>
    </source>
</evidence>
<evidence type="ECO:0000256" key="3">
    <source>
        <dbReference type="ARBA" id="ARBA00022898"/>
    </source>
</evidence>
<evidence type="ECO:0000259" key="9">
    <source>
        <dbReference type="Pfam" id="PF00462"/>
    </source>
</evidence>
<evidence type="ECO:0000259" key="8">
    <source>
        <dbReference type="Pfam" id="PF00291"/>
    </source>
</evidence>
<dbReference type="Proteomes" id="UP001138661">
    <property type="component" value="Unassembled WGS sequence"/>
</dbReference>
<keyword evidence="11" id="KW-1185">Reference proteome</keyword>
<organism evidence="10 11">
    <name type="scientific">Roseobacter insulae</name>
    <dbReference type="NCBI Taxonomy" id="2859783"/>
    <lineage>
        <taxon>Bacteria</taxon>
        <taxon>Pseudomonadati</taxon>
        <taxon>Pseudomonadota</taxon>
        <taxon>Alphaproteobacteria</taxon>
        <taxon>Rhodobacterales</taxon>
        <taxon>Roseobacteraceae</taxon>
        <taxon>Roseobacter</taxon>
    </lineage>
</organism>
<dbReference type="FunFam" id="3.40.50.1100:FF:000003">
    <property type="entry name" value="Cystathionine beta-synthase"/>
    <property type="match status" value="1"/>
</dbReference>
<feature type="domain" description="Tryptophan synthase beta chain-like PALP" evidence="8">
    <location>
        <begin position="34"/>
        <end position="338"/>
    </location>
</feature>
<dbReference type="InterPro" id="IPR001926">
    <property type="entry name" value="TrpB-like_PALP"/>
</dbReference>
<dbReference type="Pfam" id="PF00291">
    <property type="entry name" value="PALP"/>
    <property type="match status" value="1"/>
</dbReference>
<evidence type="ECO:0000256" key="1">
    <source>
        <dbReference type="ARBA" id="ARBA00001933"/>
    </source>
</evidence>
<evidence type="ECO:0000256" key="4">
    <source>
        <dbReference type="ARBA" id="ARBA00072081"/>
    </source>
</evidence>
<dbReference type="GO" id="GO:0009069">
    <property type="term" value="P:serine family amino acid metabolic process"/>
    <property type="evidence" value="ECO:0007669"/>
    <property type="project" value="UniProtKB-ARBA"/>
</dbReference>
<name>A0A9X1FX58_9RHOB</name>
<comment type="similarity">
    <text evidence="2">Belongs to the cysteine synthase/cystathionine beta-synthase family.</text>
</comment>
<dbReference type="EMBL" id="JAHXDN010000004">
    <property type="protein sequence ID" value="MBW4709024.1"/>
    <property type="molecule type" value="Genomic_DNA"/>
</dbReference>
<feature type="region of interest" description="Disordered" evidence="7">
    <location>
        <begin position="367"/>
        <end position="386"/>
    </location>
</feature>
<proteinExistence type="inferred from homology"/>
<reference evidence="10" key="1">
    <citation type="submission" date="2021-07" db="EMBL/GenBank/DDBJ databases">
        <title>Roseobacter insulae sp. nov., isolated from a tidal flat.</title>
        <authorList>
            <person name="Park S."/>
            <person name="Yoon J.-H."/>
        </authorList>
    </citation>
    <scope>NUCLEOTIDE SEQUENCE</scope>
    <source>
        <strain evidence="10">YSTF-M11</strain>
    </source>
</reference>
<dbReference type="AlphaFoldDB" id="A0A9X1FX58"/>
<evidence type="ECO:0000313" key="11">
    <source>
        <dbReference type="Proteomes" id="UP001138661"/>
    </source>
</evidence>
<keyword evidence="3" id="KW-0663">Pyridoxal phosphate</keyword>
<dbReference type="PANTHER" id="PTHR10314">
    <property type="entry name" value="CYSTATHIONINE BETA-SYNTHASE"/>
    <property type="match status" value="1"/>
</dbReference>
<accession>A0A9X1FX58</accession>